<dbReference type="EMBL" id="KV427620">
    <property type="protein sequence ID" value="KZT07188.1"/>
    <property type="molecule type" value="Genomic_DNA"/>
</dbReference>
<dbReference type="AlphaFoldDB" id="A0A165EJM5"/>
<accession>A0A165EJM5</accession>
<proteinExistence type="predicted"/>
<dbReference type="RefSeq" id="XP_040764928.1">
    <property type="nucleotide sequence ID" value="XM_040901238.1"/>
</dbReference>
<dbReference type="InParanoid" id="A0A165EJM5"/>
<gene>
    <name evidence="2" type="ORF">LAESUDRAFT_118652</name>
</gene>
<reference evidence="2 3" key="1">
    <citation type="journal article" date="2016" name="Mol. Biol. Evol.">
        <title>Comparative Genomics of Early-Diverging Mushroom-Forming Fungi Provides Insights into the Origins of Lignocellulose Decay Capabilities.</title>
        <authorList>
            <person name="Nagy L.G."/>
            <person name="Riley R."/>
            <person name="Tritt A."/>
            <person name="Adam C."/>
            <person name="Daum C."/>
            <person name="Floudas D."/>
            <person name="Sun H."/>
            <person name="Yadav J.S."/>
            <person name="Pangilinan J."/>
            <person name="Larsson K.H."/>
            <person name="Matsuura K."/>
            <person name="Barry K."/>
            <person name="Labutti K."/>
            <person name="Kuo R."/>
            <person name="Ohm R.A."/>
            <person name="Bhattacharya S.S."/>
            <person name="Shirouzu T."/>
            <person name="Yoshinaga Y."/>
            <person name="Martin F.M."/>
            <person name="Grigoriev I.V."/>
            <person name="Hibbett D.S."/>
        </authorList>
    </citation>
    <scope>NUCLEOTIDE SEQUENCE [LARGE SCALE GENOMIC DNA]</scope>
    <source>
        <strain evidence="2 3">93-53</strain>
    </source>
</reference>
<keyword evidence="3" id="KW-1185">Reference proteome</keyword>
<feature type="compositionally biased region" description="Polar residues" evidence="1">
    <location>
        <begin position="40"/>
        <end position="52"/>
    </location>
</feature>
<organism evidence="2 3">
    <name type="scientific">Laetiporus sulphureus 93-53</name>
    <dbReference type="NCBI Taxonomy" id="1314785"/>
    <lineage>
        <taxon>Eukaryota</taxon>
        <taxon>Fungi</taxon>
        <taxon>Dikarya</taxon>
        <taxon>Basidiomycota</taxon>
        <taxon>Agaricomycotina</taxon>
        <taxon>Agaricomycetes</taxon>
        <taxon>Polyporales</taxon>
        <taxon>Laetiporus</taxon>
    </lineage>
</organism>
<evidence type="ECO:0000256" key="1">
    <source>
        <dbReference type="SAM" id="MobiDB-lite"/>
    </source>
</evidence>
<evidence type="ECO:0000313" key="3">
    <source>
        <dbReference type="Proteomes" id="UP000076871"/>
    </source>
</evidence>
<dbReference type="Proteomes" id="UP000076871">
    <property type="component" value="Unassembled WGS sequence"/>
</dbReference>
<dbReference type="GeneID" id="63818270"/>
<protein>
    <submittedName>
        <fullName evidence="2">Uncharacterized protein</fullName>
    </submittedName>
</protein>
<feature type="region of interest" description="Disordered" evidence="1">
    <location>
        <begin position="24"/>
        <end position="52"/>
    </location>
</feature>
<sequence length="177" mass="19404">MEVCARSLVAGNLTFSIPSITRSPSRVHTNAHHAHPAAQRTRTLTHVSPPQSTRLIDASSRPRHVDVGFARRLNTVCRYRGTRSAMRSSQPSFTLDRADHIKCHRSAEISPPGLAHAHLAISHKPLPDGPTALLADRRVCSDACSRMANEPQQDIKSTLRAIHGTHRGGTHIRAFAK</sequence>
<name>A0A165EJM5_9APHY</name>
<evidence type="ECO:0000313" key="2">
    <source>
        <dbReference type="EMBL" id="KZT07188.1"/>
    </source>
</evidence>